<dbReference type="SUPFAM" id="SSF55469">
    <property type="entry name" value="FMN-dependent nitroreductase-like"/>
    <property type="match status" value="1"/>
</dbReference>
<feature type="domain" description="Nitroreductase" evidence="3">
    <location>
        <begin position="7"/>
        <end position="68"/>
    </location>
</feature>
<comment type="similarity">
    <text evidence="1">Belongs to the nitroreductase family.</text>
</comment>
<evidence type="ECO:0000256" key="1">
    <source>
        <dbReference type="ARBA" id="ARBA00007118"/>
    </source>
</evidence>
<dbReference type="Proteomes" id="UP000242329">
    <property type="component" value="Unassembled WGS sequence"/>
</dbReference>
<name>A0A1M5RFA0_9FIRM</name>
<dbReference type="AlphaFoldDB" id="A0A1M5RFA0"/>
<organism evidence="4 5">
    <name type="scientific">Thermosyntropha lipolytica DSM 11003</name>
    <dbReference type="NCBI Taxonomy" id="1123382"/>
    <lineage>
        <taxon>Bacteria</taxon>
        <taxon>Bacillati</taxon>
        <taxon>Bacillota</taxon>
        <taxon>Clostridia</taxon>
        <taxon>Eubacteriales</taxon>
        <taxon>Syntrophomonadaceae</taxon>
        <taxon>Thermosyntropha</taxon>
    </lineage>
</organism>
<evidence type="ECO:0000259" key="3">
    <source>
        <dbReference type="Pfam" id="PF00881"/>
    </source>
</evidence>
<dbReference type="STRING" id="1123382.SAMN02745221_02014"/>
<dbReference type="RefSeq" id="WP_073093361.1">
    <property type="nucleotide sequence ID" value="NZ_FQWY01000048.1"/>
</dbReference>
<evidence type="ECO:0000313" key="5">
    <source>
        <dbReference type="Proteomes" id="UP000242329"/>
    </source>
</evidence>
<dbReference type="OrthoDB" id="9783470at2"/>
<dbReference type="InterPro" id="IPR000415">
    <property type="entry name" value="Nitroreductase-like"/>
</dbReference>
<dbReference type="PANTHER" id="PTHR43673:SF10">
    <property type="entry name" value="NADH DEHYDROGENASE_NAD(P)H NITROREDUCTASE XCC3605-RELATED"/>
    <property type="match status" value="1"/>
</dbReference>
<dbReference type="GO" id="GO:0016491">
    <property type="term" value="F:oxidoreductase activity"/>
    <property type="evidence" value="ECO:0007669"/>
    <property type="project" value="UniProtKB-KW"/>
</dbReference>
<sequence length="187" mass="20769">METRECIKTRRSIRRFTDQPISDEVLIELLEAIRWAPSWANTQPWEVVVVKDQVLKEKLADCLSSNNPARKGMLEAPVVIAVCCKVGLSGYKKGEALTDKGDWYMFDGGIACQNLCLAAHDLGLGTVHVGAMDHKKVDELLGLPPDVKSLELIPVGYPAQEGKAPPRKELESFVHLNRYGTPFKVNK</sequence>
<reference evidence="5" key="1">
    <citation type="submission" date="2016-11" db="EMBL/GenBank/DDBJ databases">
        <authorList>
            <person name="Varghese N."/>
            <person name="Submissions S."/>
        </authorList>
    </citation>
    <scope>NUCLEOTIDE SEQUENCE [LARGE SCALE GENOMIC DNA]</scope>
    <source>
        <strain evidence="5">DSM 11003</strain>
    </source>
</reference>
<gene>
    <name evidence="4" type="ORF">SAMN02745221_02014</name>
</gene>
<dbReference type="EMBL" id="FQWY01000048">
    <property type="protein sequence ID" value="SHH24800.1"/>
    <property type="molecule type" value="Genomic_DNA"/>
</dbReference>
<accession>A0A1M5RFA0</accession>
<dbReference type="Gene3D" id="3.40.109.10">
    <property type="entry name" value="NADH Oxidase"/>
    <property type="match status" value="1"/>
</dbReference>
<proteinExistence type="inferred from homology"/>
<keyword evidence="5" id="KW-1185">Reference proteome</keyword>
<evidence type="ECO:0000313" key="4">
    <source>
        <dbReference type="EMBL" id="SHH24800.1"/>
    </source>
</evidence>
<dbReference type="InterPro" id="IPR029479">
    <property type="entry name" value="Nitroreductase"/>
</dbReference>
<dbReference type="Pfam" id="PF00881">
    <property type="entry name" value="Nitroreductase"/>
    <property type="match status" value="1"/>
</dbReference>
<dbReference type="PANTHER" id="PTHR43673">
    <property type="entry name" value="NAD(P)H NITROREDUCTASE YDGI-RELATED"/>
    <property type="match status" value="1"/>
</dbReference>
<protein>
    <submittedName>
        <fullName evidence="4">Nitroreductase</fullName>
    </submittedName>
</protein>
<evidence type="ECO:0000256" key="2">
    <source>
        <dbReference type="ARBA" id="ARBA00023002"/>
    </source>
</evidence>
<keyword evidence="2" id="KW-0560">Oxidoreductase</keyword>